<keyword evidence="2" id="KW-1185">Reference proteome</keyword>
<dbReference type="RefSeq" id="XP_010843512.1">
    <property type="nucleotide sequence ID" value="XM_010845210.1"/>
</dbReference>
<evidence type="ECO:0000313" key="2">
    <source>
        <dbReference type="Proteomes" id="UP000515208"/>
    </source>
</evidence>
<dbReference type="Proteomes" id="UP000515208">
    <property type="component" value="Unplaced"/>
</dbReference>
<feature type="region of interest" description="Disordered" evidence="1">
    <location>
        <begin position="29"/>
        <end position="108"/>
    </location>
</feature>
<name>A0A6P3HW25_BISBB</name>
<protein>
    <submittedName>
        <fullName evidence="3">IQ motif and SEC7 domain-containing protein 3-like</fullName>
    </submittedName>
</protein>
<dbReference type="GeneID" id="104992349"/>
<accession>A0A6P3HW25</accession>
<organism evidence="2 3">
    <name type="scientific">Bison bison bison</name>
    <name type="common">North American plains bison</name>
    <dbReference type="NCBI Taxonomy" id="43346"/>
    <lineage>
        <taxon>Eukaryota</taxon>
        <taxon>Metazoa</taxon>
        <taxon>Chordata</taxon>
        <taxon>Craniata</taxon>
        <taxon>Vertebrata</taxon>
        <taxon>Euteleostomi</taxon>
        <taxon>Mammalia</taxon>
        <taxon>Eutheria</taxon>
        <taxon>Laurasiatheria</taxon>
        <taxon>Artiodactyla</taxon>
        <taxon>Ruminantia</taxon>
        <taxon>Pecora</taxon>
        <taxon>Bovidae</taxon>
        <taxon>Bovinae</taxon>
        <taxon>Bison</taxon>
    </lineage>
</organism>
<feature type="compositionally biased region" description="Low complexity" evidence="1">
    <location>
        <begin position="64"/>
        <end position="75"/>
    </location>
</feature>
<evidence type="ECO:0000256" key="1">
    <source>
        <dbReference type="SAM" id="MobiDB-lite"/>
    </source>
</evidence>
<gene>
    <name evidence="3" type="primary">LOC104992349</name>
</gene>
<reference evidence="3" key="1">
    <citation type="submission" date="2025-08" db="UniProtKB">
        <authorList>
            <consortium name="RefSeq"/>
        </authorList>
    </citation>
    <scope>IDENTIFICATION</scope>
    <source>
        <tissue evidence="3">Blood</tissue>
    </source>
</reference>
<evidence type="ECO:0000313" key="3">
    <source>
        <dbReference type="RefSeq" id="XP_010843512.1"/>
    </source>
</evidence>
<sequence length="193" mass="20763">MPSCQIHVIHPGPPPFILSLYPLSHSPLSAPTALQEAETPHEEQLQDHGQLPPAAPQPEPEQPPLQHHGQLLAQPQPGPSGRAHAPQSPHQHPVAPGAVADKEKERPPSCCAAAGTLLQHKSPAALGKGVLSRRPENETVLHQFCCPAADAEQKPACSDLGPHRFLPQFCTFLFPLLVLYFPGGQDTRTRARS</sequence>
<feature type="compositionally biased region" description="Pro residues" evidence="1">
    <location>
        <begin position="53"/>
        <end position="63"/>
    </location>
</feature>
<dbReference type="KEGG" id="bbis:104992349"/>
<proteinExistence type="predicted"/>
<dbReference type="AlphaFoldDB" id="A0A6P3HW25"/>